<accession>A0A4Z0NHL4</accession>
<gene>
    <name evidence="1" type="ORF">EU555_27165</name>
</gene>
<dbReference type="RefSeq" id="WP_135418518.1">
    <property type="nucleotide sequence ID" value="NZ_SRLB01000027.1"/>
</dbReference>
<name>A0A4Z0NHL4_9HYPH</name>
<protein>
    <submittedName>
        <fullName evidence="1">Flagellar protein FlgN</fullName>
    </submittedName>
</protein>
<dbReference type="Proteomes" id="UP000297535">
    <property type="component" value="Unassembled WGS sequence"/>
</dbReference>
<keyword evidence="1" id="KW-0966">Cell projection</keyword>
<keyword evidence="1" id="KW-0969">Cilium</keyword>
<dbReference type="OrthoDB" id="7871570at2"/>
<keyword evidence="2" id="KW-1185">Reference proteome</keyword>
<reference evidence="1 2" key="1">
    <citation type="submission" date="2019-04" db="EMBL/GenBank/DDBJ databases">
        <authorList>
            <person name="Feng G."/>
            <person name="Zhu H."/>
        </authorList>
    </citation>
    <scope>NUCLEOTIDE SEQUENCE [LARGE SCALE GENOMIC DNA]</scope>
    <source>
        <strain evidence="1 2">6HR-1</strain>
    </source>
</reference>
<dbReference type="EMBL" id="SRLB01000027">
    <property type="protein sequence ID" value="TGD95602.1"/>
    <property type="molecule type" value="Genomic_DNA"/>
</dbReference>
<evidence type="ECO:0000313" key="1">
    <source>
        <dbReference type="EMBL" id="TGD95602.1"/>
    </source>
</evidence>
<organism evidence="1 2">
    <name type="scientific">Methylobacterium nonmethylotrophicum</name>
    <dbReference type="NCBI Taxonomy" id="1141884"/>
    <lineage>
        <taxon>Bacteria</taxon>
        <taxon>Pseudomonadati</taxon>
        <taxon>Pseudomonadota</taxon>
        <taxon>Alphaproteobacteria</taxon>
        <taxon>Hyphomicrobiales</taxon>
        <taxon>Methylobacteriaceae</taxon>
        <taxon>Methylobacterium</taxon>
    </lineage>
</organism>
<proteinExistence type="predicted"/>
<keyword evidence="1" id="KW-0282">Flagellum</keyword>
<dbReference type="AlphaFoldDB" id="A0A4Z0NHL4"/>
<evidence type="ECO:0000313" key="2">
    <source>
        <dbReference type="Proteomes" id="UP000297535"/>
    </source>
</evidence>
<comment type="caution">
    <text evidence="1">The sequence shown here is derived from an EMBL/GenBank/DDBJ whole genome shotgun (WGS) entry which is preliminary data.</text>
</comment>
<sequence length="116" mass="12696">MLLACVKRLEALIEEETEALEARLPVDLDGLNRRKSQGLLELTRLTRGLDPASLDATLGIHLARLRDKLARNQEVVALHLRALEEIDDTLAQAALAAESDGTYSASIHSARTSLRS</sequence>